<protein>
    <submittedName>
        <fullName evidence="2">Uncharacterized protein</fullName>
    </submittedName>
</protein>
<organism evidence="2 3">
    <name type="scientific">Natrinema halophilum</name>
    <dbReference type="NCBI Taxonomy" id="1699371"/>
    <lineage>
        <taxon>Archaea</taxon>
        <taxon>Methanobacteriati</taxon>
        <taxon>Methanobacteriota</taxon>
        <taxon>Stenosarchaea group</taxon>
        <taxon>Halobacteria</taxon>
        <taxon>Halobacteriales</taxon>
        <taxon>Natrialbaceae</taxon>
        <taxon>Natrinema</taxon>
    </lineage>
</organism>
<dbReference type="AlphaFoldDB" id="A0A7D5GU38"/>
<dbReference type="KEGG" id="haly:HYG82_17360"/>
<dbReference type="EMBL" id="CP058601">
    <property type="protein sequence ID" value="QLG50489.1"/>
    <property type="molecule type" value="Genomic_DNA"/>
</dbReference>
<dbReference type="GeneID" id="56035097"/>
<accession>A0A7D5GU38</accession>
<keyword evidence="3" id="KW-1185">Reference proteome</keyword>
<evidence type="ECO:0000313" key="3">
    <source>
        <dbReference type="Proteomes" id="UP000509241"/>
    </source>
</evidence>
<reference evidence="2 3" key="1">
    <citation type="submission" date="2020-07" db="EMBL/GenBank/DDBJ databases">
        <authorList>
            <person name="Cui H."/>
        </authorList>
    </citation>
    <scope>NUCLEOTIDE SEQUENCE [LARGE SCALE GENOMIC DNA]</scope>
    <source>
        <strain evidence="2 3">YPL8</strain>
    </source>
</reference>
<dbReference type="Proteomes" id="UP000509241">
    <property type="component" value="Chromosome"/>
</dbReference>
<proteinExistence type="predicted"/>
<dbReference type="RefSeq" id="WP_179263040.1">
    <property type="nucleotide sequence ID" value="NZ_CP058601.1"/>
</dbReference>
<evidence type="ECO:0000256" key="1">
    <source>
        <dbReference type="SAM" id="MobiDB-lite"/>
    </source>
</evidence>
<gene>
    <name evidence="2" type="ORF">HYG82_17360</name>
</gene>
<name>A0A7D5GU38_9EURY</name>
<feature type="region of interest" description="Disordered" evidence="1">
    <location>
        <begin position="56"/>
        <end position="79"/>
    </location>
</feature>
<evidence type="ECO:0000313" key="2">
    <source>
        <dbReference type="EMBL" id="QLG50489.1"/>
    </source>
</evidence>
<sequence>MDAMRTGVVGDEVSEPVLEEVNLKLSQVDQGHSTVNEREEQYDEFWRQRAHEFGLQSAFLSEREKPQDIDTADDGATRE</sequence>